<dbReference type="InterPro" id="IPR051913">
    <property type="entry name" value="GH2_Domain-Containing"/>
</dbReference>
<dbReference type="PANTHER" id="PTHR42732:SF1">
    <property type="entry name" value="BETA-MANNOSIDASE"/>
    <property type="match status" value="1"/>
</dbReference>
<sequence>MKGVFEYLVQQIITMMTGKFLVAYLFLFAVAGVFKAEASDWRSLVDLRGSWLFTVGDDPVWATPAADVHDWDKIYAPRAWENYYEGYNGYGWYRKNFSIQSLPATGSVMLFLGYIDDVDEVFINGKKVGQTGKFPPNYRTAYNVERQYIVPVSLLKRENNVIAVRVFDEALDGGIIRADRFGLFYDRDQAMMKVDLSGTWKFSIDNFGNMNSPETDDSNWADIYVPMRWDNQGYGDFDGIAWYHKRFSLPESLKGRELYLVLGKIDDFDKVYLNGEKIGEVEDLPGYSRFHQDRAWQLYRIYKIPSDLLRNKNLISVEVRDIGWNGGIYEGPVGIITGDEVKALKENIQRYSNGDDDSWQSILRNLLHLFD</sequence>
<proteinExistence type="predicted"/>
<organism evidence="1 2">
    <name type="scientific">Prolixibacter bellariivorans</name>
    <dbReference type="NCBI Taxonomy" id="314319"/>
    <lineage>
        <taxon>Bacteria</taxon>
        <taxon>Pseudomonadati</taxon>
        <taxon>Bacteroidota</taxon>
        <taxon>Bacteroidia</taxon>
        <taxon>Marinilabiliales</taxon>
        <taxon>Prolixibacteraceae</taxon>
        <taxon>Prolixibacter</taxon>
    </lineage>
</organism>
<gene>
    <name evidence="1" type="ORF">PbJCM13498_02710</name>
</gene>
<evidence type="ECO:0008006" key="3">
    <source>
        <dbReference type="Google" id="ProtNLM"/>
    </source>
</evidence>
<evidence type="ECO:0000313" key="2">
    <source>
        <dbReference type="Proteomes" id="UP000391834"/>
    </source>
</evidence>
<reference evidence="1 2" key="1">
    <citation type="submission" date="2019-10" db="EMBL/GenBank/DDBJ databases">
        <title>Prolixibacter strains distinguished by the presence of nitrate reductase genes were adept at nitrate-dependent anaerobic corrosion of metallic iron and carbon steel.</title>
        <authorList>
            <person name="Iino T."/>
            <person name="Shono N."/>
            <person name="Ito K."/>
            <person name="Nakamura R."/>
            <person name="Sueoka K."/>
            <person name="Harayama S."/>
            <person name="Ohkuma M."/>
        </authorList>
    </citation>
    <scope>NUCLEOTIDE SEQUENCE [LARGE SCALE GENOMIC DNA]</scope>
    <source>
        <strain evidence="1 2">JCM 13498</strain>
    </source>
</reference>
<comment type="caution">
    <text evidence="1">The sequence shown here is derived from an EMBL/GenBank/DDBJ whole genome shotgun (WGS) entry which is preliminary data.</text>
</comment>
<dbReference type="PANTHER" id="PTHR42732">
    <property type="entry name" value="BETA-GALACTOSIDASE"/>
    <property type="match status" value="1"/>
</dbReference>
<accession>A0A5M4AUT0</accession>
<dbReference type="SUPFAM" id="SSF49785">
    <property type="entry name" value="Galactose-binding domain-like"/>
    <property type="match status" value="2"/>
</dbReference>
<dbReference type="EMBL" id="BLAX01000001">
    <property type="protein sequence ID" value="GET31408.1"/>
    <property type="molecule type" value="Genomic_DNA"/>
</dbReference>
<dbReference type="Gene3D" id="2.60.120.260">
    <property type="entry name" value="Galactose-binding domain-like"/>
    <property type="match status" value="2"/>
</dbReference>
<keyword evidence="2" id="KW-1185">Reference proteome</keyword>
<dbReference type="RefSeq" id="WP_051569036.1">
    <property type="nucleotide sequence ID" value="NZ_BLAX01000001.1"/>
</dbReference>
<evidence type="ECO:0000313" key="1">
    <source>
        <dbReference type="EMBL" id="GET31408.1"/>
    </source>
</evidence>
<protein>
    <recommendedName>
        <fullName evidence="3">Glycoside hydrolase</fullName>
    </recommendedName>
</protein>
<dbReference type="InterPro" id="IPR008979">
    <property type="entry name" value="Galactose-bd-like_sf"/>
</dbReference>
<dbReference type="Proteomes" id="UP000391834">
    <property type="component" value="Unassembled WGS sequence"/>
</dbReference>
<dbReference type="AlphaFoldDB" id="A0A5M4AUT0"/>
<name>A0A5M4AUT0_9BACT</name>